<dbReference type="PANTHER" id="PTHR16011:SF0">
    <property type="entry name" value="INTRAFLAGELLAR TRANSPORT PROTEIN 57 HOMOLOG"/>
    <property type="match status" value="1"/>
</dbReference>
<evidence type="ECO:0000313" key="6">
    <source>
        <dbReference type="Proteomes" id="UP001566132"/>
    </source>
</evidence>
<evidence type="ECO:0000256" key="1">
    <source>
        <dbReference type="ARBA" id="ARBA00004138"/>
    </source>
</evidence>
<dbReference type="InterPro" id="IPR019530">
    <property type="entry name" value="Intra-flagellar_transport_57"/>
</dbReference>
<gene>
    <name evidence="5" type="ORF">ABEB36_003896</name>
</gene>
<dbReference type="GO" id="GO:0005929">
    <property type="term" value="C:cilium"/>
    <property type="evidence" value="ECO:0007669"/>
    <property type="project" value="UniProtKB-SubCell"/>
</dbReference>
<dbReference type="PANTHER" id="PTHR16011">
    <property type="entry name" value="IFT57/HIPPI"/>
    <property type="match status" value="1"/>
</dbReference>
<dbReference type="AlphaFoldDB" id="A0ABD1F1H1"/>
<dbReference type="Proteomes" id="UP001566132">
    <property type="component" value="Unassembled WGS sequence"/>
</dbReference>
<sequence length="276" mass="32545">MSQKLIRHLQQRSLIRCLLQNTQDKTKNAVYLPQLFEEKEEETEIIDDESKLNFDKVEEEMIAAYSDDFDEENVFQLDNFKTAKQPLHEINPQNNVDEESWKLEIERVLLVLKITIKNESPDWRAHLEQMKAYKNSINETLGPTKTQLEKYVSKYIIYGGGMEYLEGLGTSSVTLLERWIVVDEVMVWGGTNLEFRSELFRVDRERNTEERYISNIVEKPIMSLALFIVQEYLQEMEIDVSSEKSRPQTNKIHVEHHRDDVKVVTESPEHYKMALN</sequence>
<evidence type="ECO:0000256" key="2">
    <source>
        <dbReference type="ARBA" id="ARBA00009415"/>
    </source>
</evidence>
<evidence type="ECO:0000313" key="5">
    <source>
        <dbReference type="EMBL" id="KAL1509102.1"/>
    </source>
</evidence>
<keyword evidence="4" id="KW-0966">Cell projection</keyword>
<evidence type="ECO:0000256" key="3">
    <source>
        <dbReference type="ARBA" id="ARBA00023069"/>
    </source>
</evidence>
<dbReference type="Pfam" id="PF10498">
    <property type="entry name" value="IFT57"/>
    <property type="match status" value="1"/>
</dbReference>
<comment type="caution">
    <text evidence="5">The sequence shown here is derived from an EMBL/GenBank/DDBJ whole genome shotgun (WGS) entry which is preliminary data.</text>
</comment>
<evidence type="ECO:0000256" key="4">
    <source>
        <dbReference type="ARBA" id="ARBA00023273"/>
    </source>
</evidence>
<name>A0ABD1F1H1_HYPHA</name>
<keyword evidence="3" id="KW-0969">Cilium</keyword>
<accession>A0ABD1F1H1</accession>
<reference evidence="5 6" key="1">
    <citation type="submission" date="2024-05" db="EMBL/GenBank/DDBJ databases">
        <title>Genetic variation in Jamaican populations of the coffee berry borer (Hypothenemus hampei).</title>
        <authorList>
            <person name="Errbii M."/>
            <person name="Myrie A."/>
        </authorList>
    </citation>
    <scope>NUCLEOTIDE SEQUENCE [LARGE SCALE GENOMIC DNA]</scope>
    <source>
        <strain evidence="5">JA-Hopewell-2020-01-JO</strain>
        <tissue evidence="5">Whole body</tissue>
    </source>
</reference>
<organism evidence="5 6">
    <name type="scientific">Hypothenemus hampei</name>
    <name type="common">Coffee berry borer</name>
    <dbReference type="NCBI Taxonomy" id="57062"/>
    <lineage>
        <taxon>Eukaryota</taxon>
        <taxon>Metazoa</taxon>
        <taxon>Ecdysozoa</taxon>
        <taxon>Arthropoda</taxon>
        <taxon>Hexapoda</taxon>
        <taxon>Insecta</taxon>
        <taxon>Pterygota</taxon>
        <taxon>Neoptera</taxon>
        <taxon>Endopterygota</taxon>
        <taxon>Coleoptera</taxon>
        <taxon>Polyphaga</taxon>
        <taxon>Cucujiformia</taxon>
        <taxon>Curculionidae</taxon>
        <taxon>Scolytinae</taxon>
        <taxon>Hypothenemus</taxon>
    </lineage>
</organism>
<keyword evidence="6" id="KW-1185">Reference proteome</keyword>
<comment type="subcellular location">
    <subcellularLocation>
        <location evidence="1">Cell projection</location>
        <location evidence="1">Cilium</location>
    </subcellularLocation>
</comment>
<proteinExistence type="inferred from homology"/>
<dbReference type="EMBL" id="JBDJPC010000003">
    <property type="protein sequence ID" value="KAL1509102.1"/>
    <property type="molecule type" value="Genomic_DNA"/>
</dbReference>
<protein>
    <submittedName>
        <fullName evidence="5">Uncharacterized protein</fullName>
    </submittedName>
</protein>
<comment type="similarity">
    <text evidence="2">Belongs to the IFT57 family.</text>
</comment>